<dbReference type="InterPro" id="IPR046342">
    <property type="entry name" value="CBS_dom_sf"/>
</dbReference>
<dbReference type="Pfam" id="PF00571">
    <property type="entry name" value="CBS"/>
    <property type="match status" value="2"/>
</dbReference>
<dbReference type="EMBL" id="JAUHJS010000001">
    <property type="protein sequence ID" value="MDN4164177.1"/>
    <property type="molecule type" value="Genomic_DNA"/>
</dbReference>
<evidence type="ECO:0000313" key="5">
    <source>
        <dbReference type="Proteomes" id="UP001168552"/>
    </source>
</evidence>
<protein>
    <submittedName>
        <fullName evidence="4">CBS domain-containing protein</fullName>
    </submittedName>
</protein>
<gene>
    <name evidence="4" type="ORF">QWY31_01625</name>
</gene>
<dbReference type="CDD" id="cd04629">
    <property type="entry name" value="CBS_pair_bac"/>
    <property type="match status" value="1"/>
</dbReference>
<dbReference type="PROSITE" id="PS51371">
    <property type="entry name" value="CBS"/>
    <property type="match status" value="2"/>
</dbReference>
<dbReference type="InterPro" id="IPR044729">
    <property type="entry name" value="CBS_bac"/>
</dbReference>
<dbReference type="PANTHER" id="PTHR43080:SF26">
    <property type="entry name" value="REGULATORY PROTEIN"/>
    <property type="match status" value="1"/>
</dbReference>
<name>A0ABT8F168_9BACT</name>
<evidence type="ECO:0000256" key="2">
    <source>
        <dbReference type="PROSITE-ProRule" id="PRU00703"/>
    </source>
</evidence>
<keyword evidence="5" id="KW-1185">Reference proteome</keyword>
<dbReference type="PANTHER" id="PTHR43080">
    <property type="entry name" value="CBS DOMAIN-CONTAINING PROTEIN CBSX3, MITOCHONDRIAL"/>
    <property type="match status" value="1"/>
</dbReference>
<dbReference type="SMART" id="SM00116">
    <property type="entry name" value="CBS"/>
    <property type="match status" value="2"/>
</dbReference>
<comment type="caution">
    <text evidence="4">The sequence shown here is derived from an EMBL/GenBank/DDBJ whole genome shotgun (WGS) entry which is preliminary data.</text>
</comment>
<proteinExistence type="predicted"/>
<evidence type="ECO:0000313" key="4">
    <source>
        <dbReference type="EMBL" id="MDN4164177.1"/>
    </source>
</evidence>
<keyword evidence="1 2" id="KW-0129">CBS domain</keyword>
<evidence type="ECO:0000256" key="1">
    <source>
        <dbReference type="ARBA" id="ARBA00023122"/>
    </source>
</evidence>
<sequence>MVMSYQGEAAKEVKEAALQPMLVSDFMTKDLITFRADQTIFQAIDILIKHRITGGPVVNENNELIGVLSEGDCLKEVVKGKYDNMPMLSGTVGDHMTKTVTTIPPEMNVFEAAQLFLSKRIRRFPIVKDGKLVGQISQRDVIKAVREM</sequence>
<dbReference type="InterPro" id="IPR051257">
    <property type="entry name" value="Diverse_CBS-Domain"/>
</dbReference>
<reference evidence="4" key="1">
    <citation type="submission" date="2023-06" db="EMBL/GenBank/DDBJ databases">
        <title>Cytophagales bacterium Strain LB-30, isolated from soil.</title>
        <authorList>
            <person name="Liu B."/>
        </authorList>
    </citation>
    <scope>NUCLEOTIDE SEQUENCE</scope>
    <source>
        <strain evidence="4">LB-30</strain>
    </source>
</reference>
<evidence type="ECO:0000259" key="3">
    <source>
        <dbReference type="PROSITE" id="PS51371"/>
    </source>
</evidence>
<dbReference type="Proteomes" id="UP001168552">
    <property type="component" value="Unassembled WGS sequence"/>
</dbReference>
<dbReference type="SUPFAM" id="SSF54631">
    <property type="entry name" value="CBS-domain pair"/>
    <property type="match status" value="1"/>
</dbReference>
<organism evidence="4 5">
    <name type="scientific">Shiella aurantiaca</name>
    <dbReference type="NCBI Taxonomy" id="3058365"/>
    <lineage>
        <taxon>Bacteria</taxon>
        <taxon>Pseudomonadati</taxon>
        <taxon>Bacteroidota</taxon>
        <taxon>Cytophagia</taxon>
        <taxon>Cytophagales</taxon>
        <taxon>Shiellaceae</taxon>
        <taxon>Shiella</taxon>
    </lineage>
</organism>
<dbReference type="InterPro" id="IPR000644">
    <property type="entry name" value="CBS_dom"/>
</dbReference>
<feature type="domain" description="CBS" evidence="3">
    <location>
        <begin position="96"/>
        <end position="148"/>
    </location>
</feature>
<feature type="domain" description="CBS" evidence="3">
    <location>
        <begin position="27"/>
        <end position="84"/>
    </location>
</feature>
<dbReference type="Gene3D" id="3.10.580.10">
    <property type="entry name" value="CBS-domain"/>
    <property type="match status" value="1"/>
</dbReference>
<accession>A0ABT8F168</accession>